<dbReference type="NCBIfam" id="NF012200">
    <property type="entry name" value="choice_anch_D"/>
    <property type="match status" value="1"/>
</dbReference>
<protein>
    <recommendedName>
        <fullName evidence="4">Choice-of-anchor D domain-containing protein</fullName>
    </recommendedName>
</protein>
<reference evidence="2 3" key="1">
    <citation type="submission" date="2018-01" db="EMBL/GenBank/DDBJ databases">
        <title>Draft genome sequence of Salinispora sp. 13K206.</title>
        <authorList>
            <person name="Sahin N."/>
            <person name="Saygin H."/>
            <person name="Ay H."/>
        </authorList>
    </citation>
    <scope>NUCLEOTIDE SEQUENCE [LARGE SCALE GENOMIC DNA]</scope>
    <source>
        <strain evidence="2 3">13K206</strain>
    </source>
</reference>
<organism evidence="2 3">
    <name type="scientific">Micromonospora deserti</name>
    <dbReference type="NCBI Taxonomy" id="2070366"/>
    <lineage>
        <taxon>Bacteria</taxon>
        <taxon>Bacillati</taxon>
        <taxon>Actinomycetota</taxon>
        <taxon>Actinomycetes</taxon>
        <taxon>Micromonosporales</taxon>
        <taxon>Micromonosporaceae</taxon>
        <taxon>Micromonospora</taxon>
    </lineage>
</organism>
<accession>A0A2W2CU29</accession>
<evidence type="ECO:0000256" key="1">
    <source>
        <dbReference type="SAM" id="SignalP"/>
    </source>
</evidence>
<dbReference type="RefSeq" id="WP_111133495.1">
    <property type="nucleotide sequence ID" value="NZ_POUB01000031.1"/>
</dbReference>
<keyword evidence="3" id="KW-1185">Reference proteome</keyword>
<dbReference type="OrthoDB" id="4855196at2"/>
<comment type="caution">
    <text evidence="2">The sequence shown here is derived from an EMBL/GenBank/DDBJ whole genome shotgun (WGS) entry which is preliminary data.</text>
</comment>
<feature type="signal peptide" evidence="1">
    <location>
        <begin position="1"/>
        <end position="27"/>
    </location>
</feature>
<gene>
    <name evidence="2" type="ORF">C1I99_07605</name>
</gene>
<evidence type="ECO:0000313" key="3">
    <source>
        <dbReference type="Proteomes" id="UP000248749"/>
    </source>
</evidence>
<dbReference type="GO" id="GO:0005975">
    <property type="term" value="P:carbohydrate metabolic process"/>
    <property type="evidence" value="ECO:0007669"/>
    <property type="project" value="UniProtKB-ARBA"/>
</dbReference>
<evidence type="ECO:0000313" key="2">
    <source>
        <dbReference type="EMBL" id="PZG01361.1"/>
    </source>
</evidence>
<dbReference type="AlphaFoldDB" id="A0A2W2CU29"/>
<dbReference type="InterPro" id="IPR013783">
    <property type="entry name" value="Ig-like_fold"/>
</dbReference>
<proteinExistence type="predicted"/>
<dbReference type="Gene3D" id="2.60.40.10">
    <property type="entry name" value="Immunoglobulins"/>
    <property type="match status" value="1"/>
</dbReference>
<evidence type="ECO:0008006" key="4">
    <source>
        <dbReference type="Google" id="ProtNLM"/>
    </source>
</evidence>
<dbReference type="Proteomes" id="UP000248749">
    <property type="component" value="Unassembled WGS sequence"/>
</dbReference>
<dbReference type="EMBL" id="POUB01000031">
    <property type="protein sequence ID" value="PZG01361.1"/>
    <property type="molecule type" value="Genomic_DNA"/>
</dbReference>
<name>A0A2W2CU29_9ACTN</name>
<keyword evidence="1" id="KW-0732">Signal</keyword>
<feature type="chain" id="PRO_5016039338" description="Choice-of-anchor D domain-containing protein" evidence="1">
    <location>
        <begin position="28"/>
        <end position="694"/>
    </location>
</feature>
<sequence>MRMFRSLLGASVALAGVVTGLPEVASAAPTASFTAVTADRGDHGFNPVPAPDVWTPDNAAVSGYPAQGETLRLKAVRGEQYIDVVLLPPTGSVWVAGRTYPAARSADSDHAKIEITTPGQGCNTVAGSVAVAEIARDPDTQLISSFAASYEYHCDGDPGTLSGELRWNSTVDYVAAVPSPAQVDLGSLAVGDAAATRTVSFASRGSVPEVFGAARLAGSGAGQFAVTADNCSGRTVAPGDSCTVTVATRATLTGWHTANLVLPDNSSHGQRVVPLTYRAAYGVTGMYYPLPPQRLMDTRSGLGAPKAKIGAGQTVDLVVEGRGGVPVGVGSAVLNVTVTNPTAASFLNVYPAGETRPNASSINFPAGWLGSNNVTVKVGADGKVSIYNRNGSTDVVVDVVGFYAGDHLDLGKVGVGGQYGALDPTRLFDSRLKGGAVPAGGAVQLWSDFGPELSSHVRGLVLNVTAVNPVKAGFLTVWSGEGAVPTSSTVNYGAGKVVPNLTIVKTSSCTDCGTGHAVPSFAVYTSQTSNIVVDVVGVMDDGQVPDGMRFRPLRPTRILDSRVGLGINGAVGPNVTRSVSAYSEVPSDTEALVTNMTAVSPTNNTVITVWPADMGLPKPTSSNLNPAAGQTVSNAVITGIGPAYQFDVHNLSGSTHLVADVVGTFHRHPGTASGTAPRGTSHFAVLGSGSRAHR</sequence>